<keyword evidence="9" id="KW-0349">Heme</keyword>
<feature type="transmembrane region" description="Helical" evidence="16">
    <location>
        <begin position="58"/>
        <end position="81"/>
    </location>
</feature>
<evidence type="ECO:0000256" key="2">
    <source>
        <dbReference type="ARBA" id="ARBA00004050"/>
    </source>
</evidence>
<dbReference type="RefSeq" id="WP_316018321.1">
    <property type="nucleotide sequence ID" value="NZ_JAWDID010000013.1"/>
</dbReference>
<evidence type="ECO:0000313" key="17">
    <source>
        <dbReference type="EMBL" id="MDU0340452.1"/>
    </source>
</evidence>
<evidence type="ECO:0000256" key="1">
    <source>
        <dbReference type="ARBA" id="ARBA00001971"/>
    </source>
</evidence>
<evidence type="ECO:0000256" key="10">
    <source>
        <dbReference type="ARBA" id="ARBA00022692"/>
    </source>
</evidence>
<comment type="function">
    <text evidence="2">Membrane-anchoring subunit of succinate dehydrogenase (SDH).</text>
</comment>
<comment type="subunit">
    <text evidence="5">Part of an enzyme complex containing four subunits: a flavoprotein, an iron-sulfur protein, plus two membrane-anchoring proteins, SdhC and SdhD.</text>
</comment>
<dbReference type="InterPro" id="IPR034804">
    <property type="entry name" value="SQR/QFR_C/D"/>
</dbReference>
<sequence length="130" mass="13683">MLSKSSMRTPLARVRGLGSAKSGTGHFWLQRVTAVANVLLTIAFLLVVISLIGKPYPAAVATLANPLVAILMLLFVVSGAVHMRLGMQVIIEDYIHSEGLKILAVMANTFFAIAVGAACAFALLKLSFGG</sequence>
<comment type="caution">
    <text evidence="17">The sequence shown here is derived from an EMBL/GenBank/DDBJ whole genome shotgun (WGS) entry which is preliminary data.</text>
</comment>
<comment type="cofactor">
    <cofactor evidence="1">
        <name>heme</name>
        <dbReference type="ChEBI" id="CHEBI:30413"/>
    </cofactor>
</comment>
<keyword evidence="14" id="KW-0408">Iron</keyword>
<organism evidence="17 18">
    <name type="scientific">Bosea rubneri</name>
    <dbReference type="NCBI Taxonomy" id="3075434"/>
    <lineage>
        <taxon>Bacteria</taxon>
        <taxon>Pseudomonadati</taxon>
        <taxon>Pseudomonadota</taxon>
        <taxon>Alphaproteobacteria</taxon>
        <taxon>Hyphomicrobiales</taxon>
        <taxon>Boseaceae</taxon>
        <taxon>Bosea</taxon>
    </lineage>
</organism>
<evidence type="ECO:0000256" key="14">
    <source>
        <dbReference type="ARBA" id="ARBA00023004"/>
    </source>
</evidence>
<evidence type="ECO:0000256" key="15">
    <source>
        <dbReference type="ARBA" id="ARBA00023136"/>
    </source>
</evidence>
<evidence type="ECO:0000256" key="9">
    <source>
        <dbReference type="ARBA" id="ARBA00022617"/>
    </source>
</evidence>
<evidence type="ECO:0000256" key="8">
    <source>
        <dbReference type="ARBA" id="ARBA00022532"/>
    </source>
</evidence>
<evidence type="ECO:0000313" key="18">
    <source>
        <dbReference type="Proteomes" id="UP001254257"/>
    </source>
</evidence>
<keyword evidence="10 16" id="KW-0812">Transmembrane</keyword>
<evidence type="ECO:0000256" key="4">
    <source>
        <dbReference type="ARBA" id="ARBA00005163"/>
    </source>
</evidence>
<evidence type="ECO:0000256" key="7">
    <source>
        <dbReference type="ARBA" id="ARBA00022448"/>
    </source>
</evidence>
<keyword evidence="12" id="KW-0249">Electron transport</keyword>
<keyword evidence="15 16" id="KW-0472">Membrane</keyword>
<comment type="subcellular location">
    <subcellularLocation>
        <location evidence="3">Membrane</location>
        <topology evidence="3">Multi-pass membrane protein</topology>
    </subcellularLocation>
</comment>
<feature type="transmembrane region" description="Helical" evidence="16">
    <location>
        <begin position="32"/>
        <end position="52"/>
    </location>
</feature>
<comment type="pathway">
    <text evidence="4">Carbohydrate metabolism; tricarboxylic acid cycle.</text>
</comment>
<evidence type="ECO:0000256" key="6">
    <source>
        <dbReference type="ARBA" id="ARBA00019425"/>
    </source>
</evidence>
<keyword evidence="7" id="KW-0813">Transport</keyword>
<evidence type="ECO:0000256" key="12">
    <source>
        <dbReference type="ARBA" id="ARBA00022982"/>
    </source>
</evidence>
<accession>A0ABU3S7V0</accession>
<reference evidence="17 18" key="1">
    <citation type="submission" date="2023-09" db="EMBL/GenBank/DDBJ databases">
        <title>Whole genome shotgun sequencing (WGS) of Bosea sp. ZW T0_25, isolated from stored onions (Allium cepa).</title>
        <authorList>
            <person name="Stoll D.A."/>
            <person name="Huch M."/>
        </authorList>
    </citation>
    <scope>NUCLEOTIDE SEQUENCE [LARGE SCALE GENOMIC DNA]</scope>
    <source>
        <strain evidence="17 18">ZW T0_25</strain>
    </source>
</reference>
<evidence type="ECO:0000256" key="11">
    <source>
        <dbReference type="ARBA" id="ARBA00022723"/>
    </source>
</evidence>
<dbReference type="InterPro" id="IPR000701">
    <property type="entry name" value="SuccDH_FuR_B_TM-su"/>
</dbReference>
<keyword evidence="13 16" id="KW-1133">Transmembrane helix</keyword>
<protein>
    <recommendedName>
        <fullName evidence="6">Succinate dehydrogenase hydrophobic membrane anchor subunit</fullName>
    </recommendedName>
</protein>
<evidence type="ECO:0000256" key="13">
    <source>
        <dbReference type="ARBA" id="ARBA00022989"/>
    </source>
</evidence>
<proteinExistence type="predicted"/>
<dbReference type="Pfam" id="PF01127">
    <property type="entry name" value="Sdh_cyt"/>
    <property type="match status" value="1"/>
</dbReference>
<keyword evidence="11" id="KW-0479">Metal-binding</keyword>
<dbReference type="Proteomes" id="UP001254257">
    <property type="component" value="Unassembled WGS sequence"/>
</dbReference>
<gene>
    <name evidence="17" type="primary">sdhD</name>
    <name evidence="17" type="ORF">RKE40_11185</name>
</gene>
<dbReference type="Gene3D" id="1.20.1300.10">
    <property type="entry name" value="Fumarate reductase/succinate dehydrogenase, transmembrane subunit"/>
    <property type="match status" value="1"/>
</dbReference>
<dbReference type="CDD" id="cd03495">
    <property type="entry name" value="SQR_TypeC_SdhD_like"/>
    <property type="match status" value="1"/>
</dbReference>
<feature type="transmembrane region" description="Helical" evidence="16">
    <location>
        <begin position="102"/>
        <end position="124"/>
    </location>
</feature>
<dbReference type="InterPro" id="IPR014312">
    <property type="entry name" value="Succ_DH_anchor"/>
</dbReference>
<dbReference type="SUPFAM" id="SSF81343">
    <property type="entry name" value="Fumarate reductase respiratory complex transmembrane subunits"/>
    <property type="match status" value="1"/>
</dbReference>
<keyword evidence="8" id="KW-0816">Tricarboxylic acid cycle</keyword>
<evidence type="ECO:0000256" key="3">
    <source>
        <dbReference type="ARBA" id="ARBA00004141"/>
    </source>
</evidence>
<evidence type="ECO:0000256" key="5">
    <source>
        <dbReference type="ARBA" id="ARBA00011558"/>
    </source>
</evidence>
<evidence type="ECO:0000256" key="16">
    <source>
        <dbReference type="SAM" id="Phobius"/>
    </source>
</evidence>
<name>A0ABU3S7V0_9HYPH</name>
<keyword evidence="18" id="KW-1185">Reference proteome</keyword>
<dbReference type="NCBIfam" id="TIGR02968">
    <property type="entry name" value="succ_dehyd_anc"/>
    <property type="match status" value="1"/>
</dbReference>
<dbReference type="EMBL" id="JAWDID010000013">
    <property type="protein sequence ID" value="MDU0340452.1"/>
    <property type="molecule type" value="Genomic_DNA"/>
</dbReference>